<sequence>MAHLAVTSTMTSLLLLTAMFSALFIGQSLAVTSYIIPPIRSSGPEAAVIFVPGARIDGKAYEATARAIQAASNIRLWVALTGNYTLNNMATPLDLPGAMRGAYAKLQKAGMKGDKYVGVGHSLGGVFLPPYAKHSPLKAVVLLGAYLTKGNSLSEYPLPVLTLSAELDGQTRITRIAETYEELLKDISTAPASLYRTPVLNIAGACHAQFASGKMPATVVKYDLHPDISEAAAHRQIGQHVSDFLTVSLQIGDVTKGKAALRQAFNDAGTRFKVKDVL</sequence>
<feature type="signal peptide" evidence="1">
    <location>
        <begin position="1"/>
        <end position="30"/>
    </location>
</feature>
<dbReference type="Proteomes" id="UP000694888">
    <property type="component" value="Unplaced"/>
</dbReference>
<dbReference type="SUPFAM" id="SSF53474">
    <property type="entry name" value="alpha/beta-Hydrolases"/>
    <property type="match status" value="1"/>
</dbReference>
<keyword evidence="3" id="KW-1185">Reference proteome</keyword>
<dbReference type="Pfam" id="PF12695">
    <property type="entry name" value="Abhydrolase_5"/>
    <property type="match status" value="1"/>
</dbReference>
<reference evidence="4" key="1">
    <citation type="submission" date="2025-08" db="UniProtKB">
        <authorList>
            <consortium name="RefSeq"/>
        </authorList>
    </citation>
    <scope>IDENTIFICATION</scope>
</reference>
<evidence type="ECO:0000313" key="4">
    <source>
        <dbReference type="RefSeq" id="XP_005110620.1"/>
    </source>
</evidence>
<dbReference type="InterPro" id="IPR029058">
    <property type="entry name" value="AB_hydrolase_fold"/>
</dbReference>
<evidence type="ECO:0000259" key="2">
    <source>
        <dbReference type="Pfam" id="PF12695"/>
    </source>
</evidence>
<dbReference type="InterPro" id="IPR029059">
    <property type="entry name" value="AB_hydrolase_5"/>
</dbReference>
<protein>
    <submittedName>
        <fullName evidence="4">Uncharacterized protein LOC101860533 isoform X1</fullName>
    </submittedName>
</protein>
<keyword evidence="1" id="KW-0732">Signal</keyword>
<evidence type="ECO:0000313" key="3">
    <source>
        <dbReference type="Proteomes" id="UP000694888"/>
    </source>
</evidence>
<organism evidence="3 4">
    <name type="scientific">Aplysia californica</name>
    <name type="common">California sea hare</name>
    <dbReference type="NCBI Taxonomy" id="6500"/>
    <lineage>
        <taxon>Eukaryota</taxon>
        <taxon>Metazoa</taxon>
        <taxon>Spiralia</taxon>
        <taxon>Lophotrochozoa</taxon>
        <taxon>Mollusca</taxon>
        <taxon>Gastropoda</taxon>
        <taxon>Heterobranchia</taxon>
        <taxon>Euthyneura</taxon>
        <taxon>Tectipleura</taxon>
        <taxon>Aplysiida</taxon>
        <taxon>Aplysioidea</taxon>
        <taxon>Aplysiidae</taxon>
        <taxon>Aplysia</taxon>
    </lineage>
</organism>
<feature type="domain" description="Alpha/beta hydrolase fold-5" evidence="2">
    <location>
        <begin position="47"/>
        <end position="211"/>
    </location>
</feature>
<dbReference type="Gene3D" id="3.40.50.1820">
    <property type="entry name" value="alpha/beta hydrolase"/>
    <property type="match status" value="1"/>
</dbReference>
<feature type="chain" id="PRO_5045900149" evidence="1">
    <location>
        <begin position="31"/>
        <end position="278"/>
    </location>
</feature>
<evidence type="ECO:0000256" key="1">
    <source>
        <dbReference type="SAM" id="SignalP"/>
    </source>
</evidence>
<dbReference type="RefSeq" id="XP_005110620.1">
    <property type="nucleotide sequence ID" value="XM_005110563.3"/>
</dbReference>
<gene>
    <name evidence="4" type="primary">LOC101860533</name>
</gene>
<accession>A0ABM0K7J9</accession>
<dbReference type="GeneID" id="101860533"/>
<proteinExistence type="predicted"/>
<name>A0ABM0K7J9_APLCA</name>